<accession>A0ABU0YHT9</accession>
<proteinExistence type="predicted"/>
<dbReference type="EMBL" id="JAUYVI010000001">
    <property type="protein sequence ID" value="MDQ7246223.1"/>
    <property type="molecule type" value="Genomic_DNA"/>
</dbReference>
<reference evidence="2" key="1">
    <citation type="submission" date="2023-08" db="EMBL/GenBank/DDBJ databases">
        <title>Rhodospirillaceae gen. nov., a novel taxon isolated from the Yangtze River Yuezi River estuary sludge.</title>
        <authorList>
            <person name="Ruan L."/>
        </authorList>
    </citation>
    <scope>NUCLEOTIDE SEQUENCE [LARGE SCALE GENOMIC DNA]</scope>
    <source>
        <strain evidence="2">R-7</strain>
    </source>
</reference>
<organism evidence="1 2">
    <name type="scientific">Dongia sedimenti</name>
    <dbReference type="NCBI Taxonomy" id="3064282"/>
    <lineage>
        <taxon>Bacteria</taxon>
        <taxon>Pseudomonadati</taxon>
        <taxon>Pseudomonadota</taxon>
        <taxon>Alphaproteobacteria</taxon>
        <taxon>Rhodospirillales</taxon>
        <taxon>Dongiaceae</taxon>
        <taxon>Dongia</taxon>
    </lineage>
</organism>
<protein>
    <submittedName>
        <fullName evidence="1">Uncharacterized protein</fullName>
    </submittedName>
</protein>
<dbReference type="RefSeq" id="WP_379953600.1">
    <property type="nucleotide sequence ID" value="NZ_JAUYVI010000001.1"/>
</dbReference>
<gene>
    <name evidence="1" type="ORF">Q8A70_01035</name>
</gene>
<name>A0ABU0YHT9_9PROT</name>
<sequence length="202" mass="22150">MASQTAICNRALECLGDAPIVSIEDDTKQAKALRRVYDNTRRAFLCDHPWHFAKKRASLPASAAAPAWGFSRGYPVPADFLRLLAVKNGPDFSLEADAAGSQWILSDAAAPLEILYLTDVTDAGRLPPHAVEALARWLAYDLVEDLTQSNTKKQDAAQALAIALTRAKRINGMQKQPEPYPAFSFLQARDQSIQFPILTKDG</sequence>
<comment type="caution">
    <text evidence="1">The sequence shown here is derived from an EMBL/GenBank/DDBJ whole genome shotgun (WGS) entry which is preliminary data.</text>
</comment>
<dbReference type="Proteomes" id="UP001230156">
    <property type="component" value="Unassembled WGS sequence"/>
</dbReference>
<keyword evidence="2" id="KW-1185">Reference proteome</keyword>
<evidence type="ECO:0000313" key="1">
    <source>
        <dbReference type="EMBL" id="MDQ7246223.1"/>
    </source>
</evidence>
<evidence type="ECO:0000313" key="2">
    <source>
        <dbReference type="Proteomes" id="UP001230156"/>
    </source>
</evidence>